<reference evidence="1 2" key="1">
    <citation type="submission" date="2019-10" db="EMBL/GenBank/DDBJ databases">
        <title>Assembly and Annotation for the nematode Trichostrongylus colubriformis.</title>
        <authorList>
            <person name="Martin J."/>
        </authorList>
    </citation>
    <scope>NUCLEOTIDE SEQUENCE [LARGE SCALE GENOMIC DNA]</scope>
    <source>
        <strain evidence="1">G859</strain>
        <tissue evidence="1">Whole worm</tissue>
    </source>
</reference>
<feature type="non-terminal residue" evidence="1">
    <location>
        <position position="53"/>
    </location>
</feature>
<dbReference type="Proteomes" id="UP001331761">
    <property type="component" value="Unassembled WGS sequence"/>
</dbReference>
<keyword evidence="2" id="KW-1185">Reference proteome</keyword>
<accession>A0AAN8G800</accession>
<dbReference type="AlphaFoldDB" id="A0AAN8G800"/>
<evidence type="ECO:0000313" key="1">
    <source>
        <dbReference type="EMBL" id="KAK5983008.1"/>
    </source>
</evidence>
<organism evidence="1 2">
    <name type="scientific">Trichostrongylus colubriformis</name>
    <name type="common">Black scour worm</name>
    <dbReference type="NCBI Taxonomy" id="6319"/>
    <lineage>
        <taxon>Eukaryota</taxon>
        <taxon>Metazoa</taxon>
        <taxon>Ecdysozoa</taxon>
        <taxon>Nematoda</taxon>
        <taxon>Chromadorea</taxon>
        <taxon>Rhabditida</taxon>
        <taxon>Rhabditina</taxon>
        <taxon>Rhabditomorpha</taxon>
        <taxon>Strongyloidea</taxon>
        <taxon>Trichostrongylidae</taxon>
        <taxon>Trichostrongylus</taxon>
    </lineage>
</organism>
<protein>
    <submittedName>
        <fullName evidence="1">Uncharacterized protein</fullName>
    </submittedName>
</protein>
<name>A0AAN8G800_TRICO</name>
<sequence>MTAKMEEIKAKASKDTCVTNLPAFSTSPHEYITTTGQVYRKKCLAVSPATRGY</sequence>
<proteinExistence type="predicted"/>
<dbReference type="EMBL" id="WIXE01004482">
    <property type="protein sequence ID" value="KAK5983008.1"/>
    <property type="molecule type" value="Genomic_DNA"/>
</dbReference>
<comment type="caution">
    <text evidence="1">The sequence shown here is derived from an EMBL/GenBank/DDBJ whole genome shotgun (WGS) entry which is preliminary data.</text>
</comment>
<gene>
    <name evidence="1" type="ORF">GCK32_000618</name>
</gene>
<evidence type="ECO:0000313" key="2">
    <source>
        <dbReference type="Proteomes" id="UP001331761"/>
    </source>
</evidence>